<feature type="region of interest" description="Disordered" evidence="1">
    <location>
        <begin position="476"/>
        <end position="516"/>
    </location>
</feature>
<gene>
    <name evidence="2" type="ORF">PCOR1329_LOCUS74800</name>
</gene>
<protein>
    <recommendedName>
        <fullName evidence="4">DNA (cytosine-5-)-methyltransferase</fullName>
    </recommendedName>
</protein>
<evidence type="ECO:0008006" key="4">
    <source>
        <dbReference type="Google" id="ProtNLM"/>
    </source>
</evidence>
<proteinExistence type="predicted"/>
<name>A0ABN9XE27_9DINO</name>
<sequence length="930" mass="101634">MIRDSGTYAEFLVDMARSGLVSFTSERPSTVGVFFVKKGPDRLRLILDTRRANKLLLDHCHTQFSTPSSWSSLYLPPEAELMMSQTDVNNAFYRIQLPPGMNDYFILSSIDAKWITEAAPDLALGLPAGIRISPRMEVLPMGFNWALFFCQEMVRNAAEDAGFADGRMFLDRHSAPDITTEPGAAVYVDGVAVVGADLEAVEAGGVAVAKQLEERGLQVKGVEGPSDSQTFTGMEFDRTSGRISLSRERIWRLRAALLFAADQRYLTGRQMRRLVGHYTWSATLRRELLFSSVYARAEKAGDKRWRLWPSAERELRQAAALVAFAFADPKRPFHAAVVATDSGAGLDDAGGYGVVTQEWPVEKVRRCCGHAEKWRYGVQGLVAARAAALGSPADPSSPRPTAESGERTTDFESMTRDDIGAFENWKLAVLASRFDAELESAARSLGPALGGDACGRPLAGLGGQLAAEEARLGAAAAEAGELSDSSSSSGESWPAGPSGSDGHAPLRTGRADCGTIDSSSIDLRARRGQQRRQHQAREIAEARRHGFTSLQMAKIGPRSRAQYQKFHQAFLEWSSQEGQPLDTDLQIDRALSRYMDYLYYEGFNADAGEKVLAAVTFHGPVEGMELPGARRALAGFRRRASARTRSPLPLAGVMAIVGAAAADGQLPFALGLVLAWEAYLRLPSDLVSMVGASLVRPAARSPQACWGLLLFPQEGEARSKMGHYDEGIMLDGQFGSTLAPFLRRLKAQTADASPLWSFSSATFRRLFNEYAAKVSLGGKKPYQVRHGGASLDALECRRSLKEIQERLRHLCESSTRRYKKGTRYLAEVNSLDSRARAYGEQVLRQLDGAVERASDTKVIRHLRQGLARASRRGRRRGQVFLDVFSGAGGVAKALERHGDNGCLQIDTEADVAFDLTRRSAQQLILGWMAG</sequence>
<evidence type="ECO:0000313" key="2">
    <source>
        <dbReference type="EMBL" id="CAK0896297.1"/>
    </source>
</evidence>
<dbReference type="InterPro" id="IPR011010">
    <property type="entry name" value="DNA_brk_join_enz"/>
</dbReference>
<dbReference type="Gene3D" id="3.30.70.270">
    <property type="match status" value="1"/>
</dbReference>
<dbReference type="Proteomes" id="UP001189429">
    <property type="component" value="Unassembled WGS sequence"/>
</dbReference>
<evidence type="ECO:0000256" key="1">
    <source>
        <dbReference type="SAM" id="MobiDB-lite"/>
    </source>
</evidence>
<feature type="region of interest" description="Disordered" evidence="1">
    <location>
        <begin position="521"/>
        <end position="540"/>
    </location>
</feature>
<evidence type="ECO:0000313" key="3">
    <source>
        <dbReference type="Proteomes" id="UP001189429"/>
    </source>
</evidence>
<dbReference type="InterPro" id="IPR043128">
    <property type="entry name" value="Rev_trsase/Diguanyl_cyclase"/>
</dbReference>
<comment type="caution">
    <text evidence="2">The sequence shown here is derived from an EMBL/GenBank/DDBJ whole genome shotgun (WGS) entry which is preliminary data.</text>
</comment>
<dbReference type="SUPFAM" id="SSF56672">
    <property type="entry name" value="DNA/RNA polymerases"/>
    <property type="match status" value="1"/>
</dbReference>
<feature type="compositionally biased region" description="Basic and acidic residues" evidence="1">
    <location>
        <begin position="404"/>
        <end position="415"/>
    </location>
</feature>
<organism evidence="2 3">
    <name type="scientific">Prorocentrum cordatum</name>
    <dbReference type="NCBI Taxonomy" id="2364126"/>
    <lineage>
        <taxon>Eukaryota</taxon>
        <taxon>Sar</taxon>
        <taxon>Alveolata</taxon>
        <taxon>Dinophyceae</taxon>
        <taxon>Prorocentrales</taxon>
        <taxon>Prorocentraceae</taxon>
        <taxon>Prorocentrum</taxon>
    </lineage>
</organism>
<dbReference type="Gene3D" id="3.10.10.10">
    <property type="entry name" value="HIV Type 1 Reverse Transcriptase, subunit A, domain 1"/>
    <property type="match status" value="1"/>
</dbReference>
<feature type="region of interest" description="Disordered" evidence="1">
    <location>
        <begin position="389"/>
        <end position="415"/>
    </location>
</feature>
<reference evidence="2" key="1">
    <citation type="submission" date="2023-10" db="EMBL/GenBank/DDBJ databases">
        <authorList>
            <person name="Chen Y."/>
            <person name="Shah S."/>
            <person name="Dougan E. K."/>
            <person name="Thang M."/>
            <person name="Chan C."/>
        </authorList>
    </citation>
    <scope>NUCLEOTIDE SEQUENCE [LARGE SCALE GENOMIC DNA]</scope>
</reference>
<dbReference type="InterPro" id="IPR043502">
    <property type="entry name" value="DNA/RNA_pol_sf"/>
</dbReference>
<feature type="compositionally biased region" description="Low complexity" evidence="1">
    <location>
        <begin position="476"/>
        <end position="500"/>
    </location>
</feature>
<dbReference type="EMBL" id="CAUYUJ010020170">
    <property type="protein sequence ID" value="CAK0896297.1"/>
    <property type="molecule type" value="Genomic_DNA"/>
</dbReference>
<accession>A0ABN9XE27</accession>
<keyword evidence="3" id="KW-1185">Reference proteome</keyword>
<dbReference type="SUPFAM" id="SSF56349">
    <property type="entry name" value="DNA breaking-rejoining enzymes"/>
    <property type="match status" value="1"/>
</dbReference>
<feature type="non-terminal residue" evidence="2">
    <location>
        <position position="930"/>
    </location>
</feature>